<evidence type="ECO:0000313" key="4">
    <source>
        <dbReference type="Proteomes" id="UP000193207"/>
    </source>
</evidence>
<dbReference type="Pfam" id="PF02794">
    <property type="entry name" value="HlyC"/>
    <property type="match status" value="1"/>
</dbReference>
<dbReference type="InterPro" id="IPR003996">
    <property type="entry name" value="RTX_toxin-activating_protC_bac"/>
</dbReference>
<keyword evidence="2 3" id="KW-0808">Transferase</keyword>
<protein>
    <recommendedName>
        <fullName evidence="2">RTX toxin-activating lysine-acyltransferase</fullName>
        <ecNumber evidence="2">2.3.1.-</ecNumber>
    </recommendedName>
</protein>
<keyword evidence="2 3" id="KW-0012">Acyltransferase</keyword>
<dbReference type="RefSeq" id="WP_085817530.1">
    <property type="nucleotide sequence ID" value="NZ_FWFU01000002.1"/>
</dbReference>
<comment type="similarity">
    <text evidence="1 2">Belongs to the RTX toxin acyltransferase family.</text>
</comment>
<dbReference type="GO" id="GO:0009404">
    <property type="term" value="P:toxin metabolic process"/>
    <property type="evidence" value="ECO:0007669"/>
    <property type="project" value="UniProtKB-UniRule"/>
</dbReference>
<dbReference type="AlphaFoldDB" id="A0A1X6Z3G0"/>
<keyword evidence="2" id="KW-0963">Cytoplasm</keyword>
<dbReference type="EC" id="2.3.1.-" evidence="2"/>
<comment type="subcellular location">
    <subcellularLocation>
        <location evidence="2">Cytoplasm</location>
    </subcellularLocation>
</comment>
<comment type="function">
    <text evidence="2">Involved in fatty acylation of protoxin at internal lysine residues, thereby converting it to the active toxin.</text>
</comment>
<sequence length="204" mass="23127">MTEKPDSQQFVRATMRHFAELRASGPANPGHGTAFPEDWFDLPADFLSDFGSLFYLASLTRYHRPRPLQDLFACFEPPLRLGQYKLFRSGGHPRAAITWAGLSPQAEYALAIDHRALHPEEWNSGPSLWLVDFIAPFGHIDQIVPLLTHNPEVLRIRTLWHNKPGTRYRIVECSRSAPDAPISIKSYGIGQFKRLLKESGHGRT</sequence>
<proteinExistence type="inferred from homology"/>
<name>A0A1X6Z3G0_9RHOB</name>
<evidence type="ECO:0000256" key="1">
    <source>
        <dbReference type="ARBA" id="ARBA00005686"/>
    </source>
</evidence>
<dbReference type="GO" id="GO:0016746">
    <property type="term" value="F:acyltransferase activity"/>
    <property type="evidence" value="ECO:0007669"/>
    <property type="project" value="UniProtKB-UniRule"/>
</dbReference>
<gene>
    <name evidence="3" type="primary">cyaC</name>
    <name evidence="3" type="ORF">ROH8110_01945</name>
</gene>
<dbReference type="EMBL" id="FWFU01000002">
    <property type="protein sequence ID" value="SLN37506.1"/>
    <property type="molecule type" value="Genomic_DNA"/>
</dbReference>
<dbReference type="GO" id="GO:0005737">
    <property type="term" value="C:cytoplasm"/>
    <property type="evidence" value="ECO:0007669"/>
    <property type="project" value="UniProtKB-SubCell"/>
</dbReference>
<dbReference type="Proteomes" id="UP000193207">
    <property type="component" value="Unassembled WGS sequence"/>
</dbReference>
<evidence type="ECO:0000313" key="3">
    <source>
        <dbReference type="EMBL" id="SLN37506.1"/>
    </source>
</evidence>
<reference evidence="3 4" key="1">
    <citation type="submission" date="2017-03" db="EMBL/GenBank/DDBJ databases">
        <authorList>
            <person name="Afonso C.L."/>
            <person name="Miller P.J."/>
            <person name="Scott M.A."/>
            <person name="Spackman E."/>
            <person name="Goraichik I."/>
            <person name="Dimitrov K.M."/>
            <person name="Suarez D.L."/>
            <person name="Swayne D.E."/>
        </authorList>
    </citation>
    <scope>NUCLEOTIDE SEQUENCE [LARGE SCALE GENOMIC DNA]</scope>
    <source>
        <strain evidence="3 4">CECT 8110</strain>
    </source>
</reference>
<keyword evidence="4" id="KW-1185">Reference proteome</keyword>
<accession>A0A1X6Z3G0</accession>
<keyword evidence="2" id="KW-0204">Cytolysis</keyword>
<evidence type="ECO:0000256" key="2">
    <source>
        <dbReference type="RuleBase" id="RU368102"/>
    </source>
</evidence>
<dbReference type="GO" id="GO:0031640">
    <property type="term" value="P:killing of cells of another organism"/>
    <property type="evidence" value="ECO:0007669"/>
    <property type="project" value="UniProtKB-KW"/>
</dbReference>
<dbReference type="OrthoDB" id="5431564at2"/>
<organism evidence="3 4">
    <name type="scientific">Roseovarius halotolerans</name>
    <dbReference type="NCBI Taxonomy" id="505353"/>
    <lineage>
        <taxon>Bacteria</taxon>
        <taxon>Pseudomonadati</taxon>
        <taxon>Pseudomonadota</taxon>
        <taxon>Alphaproteobacteria</taxon>
        <taxon>Rhodobacterales</taxon>
        <taxon>Roseobacteraceae</taxon>
        <taxon>Roseovarius</taxon>
    </lineage>
</organism>